<feature type="transmembrane region" description="Helical" evidence="1">
    <location>
        <begin position="84"/>
        <end position="105"/>
    </location>
</feature>
<dbReference type="GeneID" id="35001806"/>
<sequence length="250" mass="27089">MTLLENPEGTVIVTRLTAYMLLFVASISLTYYTMQNSNRRTINSEMWEYVILAGIVGALYAVTGTAEVIAAADIVPASAGFVGSIRRLCQLFVIIFFALAMRELYFESPQQTEDRGVSMPISIESIRWIEAGFLFIAFIQFMIIILLGLNSVTLVVQLAASIGFTLYGVSFAARIKGAAMSSRTVLDTMLTYIIAILLSAGAASAVEVGVLVGVQSALVESISIVLTIMFITFLLVLTTRLKQNVADVSV</sequence>
<evidence type="ECO:0000256" key="1">
    <source>
        <dbReference type="SAM" id="Phobius"/>
    </source>
</evidence>
<feature type="transmembrane region" description="Helical" evidence="1">
    <location>
        <begin position="46"/>
        <end position="72"/>
    </location>
</feature>
<feature type="transmembrane region" description="Helical" evidence="1">
    <location>
        <begin position="185"/>
        <end position="206"/>
    </location>
</feature>
<dbReference type="STRING" id="1073996.SAMN05444271_12511"/>
<protein>
    <submittedName>
        <fullName evidence="2">Uncharacterized protein</fullName>
    </submittedName>
</protein>
<evidence type="ECO:0000313" key="2">
    <source>
        <dbReference type="EMBL" id="SEJ14862.1"/>
    </source>
</evidence>
<gene>
    <name evidence="2" type="ORF">SAMN05444271_12511</name>
</gene>
<evidence type="ECO:0000313" key="3">
    <source>
        <dbReference type="Proteomes" id="UP000198888"/>
    </source>
</evidence>
<dbReference type="RefSeq" id="WP_089673320.1">
    <property type="nucleotide sequence ID" value="NZ_CP024845.1"/>
</dbReference>
<dbReference type="EMBL" id="FNYR01000025">
    <property type="protein sequence ID" value="SEJ14862.1"/>
    <property type="molecule type" value="Genomic_DNA"/>
</dbReference>
<accession>A0A1H6WQV5</accession>
<dbReference type="AlphaFoldDB" id="A0A1H6WQV5"/>
<keyword evidence="1" id="KW-0472">Membrane</keyword>
<name>A0A1H6WQV5_9EURY</name>
<feature type="transmembrane region" description="Helical" evidence="1">
    <location>
        <begin position="154"/>
        <end position="173"/>
    </location>
</feature>
<proteinExistence type="predicted"/>
<keyword evidence="3" id="KW-1185">Reference proteome</keyword>
<accession>A0A2H4Q0C9</accession>
<feature type="transmembrane region" description="Helical" evidence="1">
    <location>
        <begin position="12"/>
        <end position="34"/>
    </location>
</feature>
<feature type="transmembrane region" description="Helical" evidence="1">
    <location>
        <begin position="126"/>
        <end position="148"/>
    </location>
</feature>
<keyword evidence="1" id="KW-0812">Transmembrane</keyword>
<organism evidence="2 3">
    <name type="scientific">Halohasta litchfieldiae</name>
    <dbReference type="NCBI Taxonomy" id="1073996"/>
    <lineage>
        <taxon>Archaea</taxon>
        <taxon>Methanobacteriati</taxon>
        <taxon>Methanobacteriota</taxon>
        <taxon>Stenosarchaea group</taxon>
        <taxon>Halobacteria</taxon>
        <taxon>Halobacteriales</taxon>
        <taxon>Haloferacaceae</taxon>
        <taxon>Halohasta</taxon>
    </lineage>
</organism>
<feature type="transmembrane region" description="Helical" evidence="1">
    <location>
        <begin position="218"/>
        <end position="237"/>
    </location>
</feature>
<dbReference type="KEGG" id="hae:halTADL_0992"/>
<dbReference type="Proteomes" id="UP000198888">
    <property type="component" value="Unassembled WGS sequence"/>
</dbReference>
<reference evidence="2 3" key="1">
    <citation type="submission" date="2016-10" db="EMBL/GenBank/DDBJ databases">
        <authorList>
            <person name="de Groot N.N."/>
        </authorList>
    </citation>
    <scope>NUCLEOTIDE SEQUENCE [LARGE SCALE GENOMIC DNA]</scope>
    <source>
        <strain evidence="2 3">DSM 22187</strain>
    </source>
</reference>
<keyword evidence="1" id="KW-1133">Transmembrane helix</keyword>